<organism evidence="13 14">
    <name type="scientific">Luteimonas fraxinea</name>
    <dbReference type="NCBI Taxonomy" id="2901869"/>
    <lineage>
        <taxon>Bacteria</taxon>
        <taxon>Pseudomonadati</taxon>
        <taxon>Pseudomonadota</taxon>
        <taxon>Gammaproteobacteria</taxon>
        <taxon>Lysobacterales</taxon>
        <taxon>Lysobacteraceae</taxon>
        <taxon>Luteimonas</taxon>
    </lineage>
</organism>
<dbReference type="Gene3D" id="1.10.1660.10">
    <property type="match status" value="1"/>
</dbReference>
<evidence type="ECO:0000259" key="12">
    <source>
        <dbReference type="PROSITE" id="PS50937"/>
    </source>
</evidence>
<dbReference type="InterPro" id="IPR011794">
    <property type="entry name" value="MerR"/>
</dbReference>
<evidence type="ECO:0000313" key="13">
    <source>
        <dbReference type="EMBL" id="MCD9096076.1"/>
    </source>
</evidence>
<evidence type="ECO:0000256" key="8">
    <source>
        <dbReference type="ARBA" id="ARBA00023159"/>
    </source>
</evidence>
<keyword evidence="6" id="KW-0805">Transcription regulation</keyword>
<dbReference type="PRINTS" id="PR00040">
    <property type="entry name" value="HTHMERR"/>
</dbReference>
<feature type="domain" description="HTH merR-type" evidence="12">
    <location>
        <begin position="1"/>
        <end position="68"/>
    </location>
</feature>
<evidence type="ECO:0000256" key="5">
    <source>
        <dbReference type="ARBA" id="ARBA00022914"/>
    </source>
</evidence>
<dbReference type="EMBL" id="JAJQKU010000001">
    <property type="protein sequence ID" value="MCD9096076.1"/>
    <property type="molecule type" value="Genomic_DNA"/>
</dbReference>
<dbReference type="InterPro" id="IPR047057">
    <property type="entry name" value="MerR_fam"/>
</dbReference>
<keyword evidence="4" id="KW-0479">Metal-binding</keyword>
<evidence type="ECO:0000256" key="11">
    <source>
        <dbReference type="SAM" id="Coils"/>
    </source>
</evidence>
<name>A0ABS8UBF1_9GAMM</name>
<dbReference type="SUPFAM" id="SSF46955">
    <property type="entry name" value="Putative DNA-binding domain"/>
    <property type="match status" value="1"/>
</dbReference>
<keyword evidence="3" id="KW-0678">Repressor</keyword>
<keyword evidence="7 13" id="KW-0238">DNA-binding</keyword>
<dbReference type="SMART" id="SM00422">
    <property type="entry name" value="HTH_MERR"/>
    <property type="match status" value="1"/>
</dbReference>
<sequence length="130" mass="13912">MTISALADAGGVGVETIRFYQRRGLLDTPSRGAGIRRYGEADLRRLRFIRSAQAAGFTLDGIAELLALDATRDRSRVRSLATERIAALDARIAELQQARDALATLAHRCGRGGRGPCPILGAFDEASESG</sequence>
<keyword evidence="11" id="KW-0175">Coiled coil</keyword>
<keyword evidence="2" id="KW-0475">Mercuric resistance</keyword>
<protein>
    <recommendedName>
        <fullName evidence="1">Mercuric resistance operon regulatory protein</fullName>
    </recommendedName>
</protein>
<evidence type="ECO:0000256" key="9">
    <source>
        <dbReference type="ARBA" id="ARBA00023163"/>
    </source>
</evidence>
<dbReference type="RefSeq" id="WP_232134778.1">
    <property type="nucleotide sequence ID" value="NZ_CP089507.1"/>
</dbReference>
<dbReference type="PANTHER" id="PTHR30204">
    <property type="entry name" value="REDOX-CYCLING DRUG-SENSING TRANSCRIPTIONAL ACTIVATOR SOXR"/>
    <property type="match status" value="1"/>
</dbReference>
<accession>A0ABS8UBF1</accession>
<gene>
    <name evidence="13" type="ORF">LTT95_03880</name>
</gene>
<keyword evidence="5" id="KW-0476">Mercury</keyword>
<comment type="function">
    <text evidence="10">Mediates the mercuric-dependent induction of mercury resistance operon. In the absence of mercury MerR represses transcription by binding tightly to the mer operator region; when mercury is present the dimeric complex binds a single ion and becomes a potent transcriptional activator, while remaining bound to the mer site.</text>
</comment>
<dbReference type="PROSITE" id="PS50937">
    <property type="entry name" value="HTH_MERR_2"/>
    <property type="match status" value="1"/>
</dbReference>
<dbReference type="Proteomes" id="UP001430360">
    <property type="component" value="Unassembled WGS sequence"/>
</dbReference>
<dbReference type="Pfam" id="PF13411">
    <property type="entry name" value="MerR_1"/>
    <property type="match status" value="1"/>
</dbReference>
<dbReference type="GO" id="GO:0003677">
    <property type="term" value="F:DNA binding"/>
    <property type="evidence" value="ECO:0007669"/>
    <property type="project" value="UniProtKB-KW"/>
</dbReference>
<evidence type="ECO:0000256" key="7">
    <source>
        <dbReference type="ARBA" id="ARBA00023125"/>
    </source>
</evidence>
<feature type="coiled-coil region" evidence="11">
    <location>
        <begin position="78"/>
        <end position="105"/>
    </location>
</feature>
<keyword evidence="8" id="KW-0010">Activator</keyword>
<evidence type="ECO:0000313" key="14">
    <source>
        <dbReference type="Proteomes" id="UP001430360"/>
    </source>
</evidence>
<dbReference type="InterPro" id="IPR009061">
    <property type="entry name" value="DNA-bd_dom_put_sf"/>
</dbReference>
<evidence type="ECO:0000256" key="6">
    <source>
        <dbReference type="ARBA" id="ARBA00023015"/>
    </source>
</evidence>
<evidence type="ECO:0000256" key="10">
    <source>
        <dbReference type="ARBA" id="ARBA00024874"/>
    </source>
</evidence>
<reference evidence="13" key="2">
    <citation type="journal article" date="2022" name="Syst. Appl. Microbiol.">
        <title>Physiological and genomic characterisation of Luteimonas fraxinea sp. nov., a bacterial species associated with trees tolerant to ash dieback.</title>
        <authorList>
            <person name="Ulrich K."/>
            <person name="Becker R."/>
            <person name="Behrendt U."/>
            <person name="Kube M."/>
            <person name="Schneck V."/>
            <person name="Ulrich A."/>
        </authorList>
    </citation>
    <scope>NUCLEOTIDE SEQUENCE</scope>
    <source>
        <strain evidence="13">A1P009</strain>
    </source>
</reference>
<reference evidence="13" key="1">
    <citation type="submission" date="2021-12" db="EMBL/GenBank/DDBJ databases">
        <authorList>
            <person name="Ulrich A."/>
        </authorList>
    </citation>
    <scope>NUCLEOTIDE SEQUENCE</scope>
    <source>
        <strain evidence="13">A1P009</strain>
    </source>
</reference>
<evidence type="ECO:0000256" key="2">
    <source>
        <dbReference type="ARBA" id="ARBA00022466"/>
    </source>
</evidence>
<proteinExistence type="predicted"/>
<comment type="caution">
    <text evidence="13">The sequence shown here is derived from an EMBL/GenBank/DDBJ whole genome shotgun (WGS) entry which is preliminary data.</text>
</comment>
<dbReference type="CDD" id="cd04783">
    <property type="entry name" value="HTH_MerR1"/>
    <property type="match status" value="1"/>
</dbReference>
<evidence type="ECO:0000256" key="4">
    <source>
        <dbReference type="ARBA" id="ARBA00022723"/>
    </source>
</evidence>
<evidence type="ECO:0000256" key="3">
    <source>
        <dbReference type="ARBA" id="ARBA00022491"/>
    </source>
</evidence>
<dbReference type="PANTHER" id="PTHR30204:SF69">
    <property type="entry name" value="MERR-FAMILY TRANSCRIPTIONAL REGULATOR"/>
    <property type="match status" value="1"/>
</dbReference>
<evidence type="ECO:0000256" key="1">
    <source>
        <dbReference type="ARBA" id="ARBA00017146"/>
    </source>
</evidence>
<dbReference type="InterPro" id="IPR000551">
    <property type="entry name" value="MerR-type_HTH_dom"/>
</dbReference>
<keyword evidence="14" id="KW-1185">Reference proteome</keyword>
<keyword evidence="9" id="KW-0804">Transcription</keyword>